<sequence>MAAPARNHRGTPYEARLGSVVLIVPKALDLEDRYTFGQGPTLRTSNSMCVSCFSEGPKLSYCGRQYSLLQSLFDSSDIISSDHLQPPATAIRFHRDSATVAGSLRASFNPSSILPTWFPATTCKGDNDWLFSFPGRVIASGTTPDPGSLTGNETMIVEVSVKVPYTILESLVRDIGADWDIDYELELGLTLVPIIENLTLPLSAKGEIKLPTFFNLL</sequence>
<dbReference type="AlphaFoldDB" id="A0A9Q0K708"/>
<dbReference type="SUPFAM" id="SSF117070">
    <property type="entry name" value="LEA14-like"/>
    <property type="match status" value="1"/>
</dbReference>
<dbReference type="OrthoDB" id="588983at2759"/>
<keyword evidence="3" id="KW-1185">Reference proteome</keyword>
<dbReference type="Gene3D" id="2.60.40.1820">
    <property type="match status" value="1"/>
</dbReference>
<evidence type="ECO:0000313" key="2">
    <source>
        <dbReference type="EMBL" id="KAJ4964458.1"/>
    </source>
</evidence>
<name>A0A9Q0K708_9MAGN</name>
<dbReference type="EMBL" id="JAMYWD010000008">
    <property type="protein sequence ID" value="KAJ4964458.1"/>
    <property type="molecule type" value="Genomic_DNA"/>
</dbReference>
<proteinExistence type="predicted"/>
<dbReference type="PANTHER" id="PTHR31459:SF19">
    <property type="entry name" value="DESICCATION-RELATED PROTEIN LEA14-RELATED"/>
    <property type="match status" value="1"/>
</dbReference>
<dbReference type="GO" id="GO:0005829">
    <property type="term" value="C:cytosol"/>
    <property type="evidence" value="ECO:0007669"/>
    <property type="project" value="TreeGrafter"/>
</dbReference>
<dbReference type="InterPro" id="IPR004864">
    <property type="entry name" value="LEA_2"/>
</dbReference>
<dbReference type="Proteomes" id="UP001141806">
    <property type="component" value="Unassembled WGS sequence"/>
</dbReference>
<evidence type="ECO:0000259" key="1">
    <source>
        <dbReference type="Pfam" id="PF03168"/>
    </source>
</evidence>
<accession>A0A9Q0K708</accession>
<organism evidence="2 3">
    <name type="scientific">Protea cynaroides</name>
    <dbReference type="NCBI Taxonomy" id="273540"/>
    <lineage>
        <taxon>Eukaryota</taxon>
        <taxon>Viridiplantae</taxon>
        <taxon>Streptophyta</taxon>
        <taxon>Embryophyta</taxon>
        <taxon>Tracheophyta</taxon>
        <taxon>Spermatophyta</taxon>
        <taxon>Magnoliopsida</taxon>
        <taxon>Proteales</taxon>
        <taxon>Proteaceae</taxon>
        <taxon>Protea</taxon>
    </lineage>
</organism>
<gene>
    <name evidence="2" type="ORF">NE237_024397</name>
</gene>
<comment type="caution">
    <text evidence="2">The sequence shown here is derived from an EMBL/GenBank/DDBJ whole genome shotgun (WGS) entry which is preliminary data.</text>
</comment>
<dbReference type="PANTHER" id="PTHR31459">
    <property type="match status" value="1"/>
</dbReference>
<feature type="domain" description="Late embryogenesis abundant protein LEA-2 subgroup" evidence="1">
    <location>
        <begin position="131"/>
        <end position="206"/>
    </location>
</feature>
<reference evidence="2" key="1">
    <citation type="journal article" date="2023" name="Plant J.">
        <title>The genome of the king protea, Protea cynaroides.</title>
        <authorList>
            <person name="Chang J."/>
            <person name="Duong T.A."/>
            <person name="Schoeman C."/>
            <person name="Ma X."/>
            <person name="Roodt D."/>
            <person name="Barker N."/>
            <person name="Li Z."/>
            <person name="Van de Peer Y."/>
            <person name="Mizrachi E."/>
        </authorList>
    </citation>
    <scope>NUCLEOTIDE SEQUENCE</scope>
    <source>
        <tissue evidence="2">Young leaves</tissue>
    </source>
</reference>
<protein>
    <recommendedName>
        <fullName evidence="1">Late embryogenesis abundant protein LEA-2 subgroup domain-containing protein</fullName>
    </recommendedName>
</protein>
<dbReference type="Pfam" id="PF03168">
    <property type="entry name" value="LEA_2"/>
    <property type="match status" value="1"/>
</dbReference>
<evidence type="ECO:0000313" key="3">
    <source>
        <dbReference type="Proteomes" id="UP001141806"/>
    </source>
</evidence>
<dbReference type="InterPro" id="IPR045043">
    <property type="entry name" value="Lea14-like"/>
</dbReference>